<name>A0A0J0YPM2_9NEIS</name>
<dbReference type="InterPro" id="IPR013686">
    <property type="entry name" value="Polypept-transport_assoc_ShlB"/>
</dbReference>
<keyword evidence="4" id="KW-0812">Transmembrane</keyword>
<organism evidence="12 13">
    <name type="scientific">Neisseria arctica</name>
    <dbReference type="NCBI Taxonomy" id="1470200"/>
    <lineage>
        <taxon>Bacteria</taxon>
        <taxon>Pseudomonadati</taxon>
        <taxon>Pseudomonadota</taxon>
        <taxon>Betaproteobacteria</taxon>
        <taxon>Neisseriales</taxon>
        <taxon>Neisseriaceae</taxon>
        <taxon>Neisseria</taxon>
    </lineage>
</organism>
<dbReference type="Pfam" id="PF17287">
    <property type="entry name" value="POTRA_3"/>
    <property type="match status" value="1"/>
</dbReference>
<accession>A0A0J0YPM2</accession>
<evidence type="ECO:0000256" key="3">
    <source>
        <dbReference type="ARBA" id="ARBA00022452"/>
    </source>
</evidence>
<keyword evidence="6" id="KW-0472">Membrane</keyword>
<dbReference type="FunFam" id="2.40.160.50:FF:000009">
    <property type="entry name" value="Putative hemolysin activator protein"/>
    <property type="match status" value="1"/>
</dbReference>
<dbReference type="EMBL" id="JTDO01000021">
    <property type="protein sequence ID" value="KLT72090.1"/>
    <property type="molecule type" value="Genomic_DNA"/>
</dbReference>
<dbReference type="SUPFAM" id="SSF56935">
    <property type="entry name" value="Porins"/>
    <property type="match status" value="1"/>
</dbReference>
<keyword evidence="7" id="KW-0998">Cell outer membrane</keyword>
<dbReference type="InterPro" id="IPR027282">
    <property type="entry name" value="TPS"/>
</dbReference>
<feature type="domain" description="Polypeptide-transport-associated ShlB-type" evidence="10">
    <location>
        <begin position="72"/>
        <end position="150"/>
    </location>
</feature>
<evidence type="ECO:0000256" key="1">
    <source>
        <dbReference type="ARBA" id="ARBA00004442"/>
    </source>
</evidence>
<dbReference type="PANTHER" id="PTHR34597:SF3">
    <property type="entry name" value="OUTER MEMBRANE TRANSPORTER CDIB"/>
    <property type="match status" value="1"/>
</dbReference>
<dbReference type="PIRSF" id="PIRSF029745">
    <property type="entry name" value="FhaC"/>
    <property type="match status" value="1"/>
</dbReference>
<dbReference type="InterPro" id="IPR051544">
    <property type="entry name" value="TPS_OM_transporter"/>
</dbReference>
<comment type="subcellular location">
    <subcellularLocation>
        <location evidence="1">Cell outer membrane</location>
    </subcellularLocation>
</comment>
<reference evidence="12 13" key="1">
    <citation type="submission" date="2014-11" db="EMBL/GenBank/DDBJ databases">
        <title>Genome of a novel goose pathogen.</title>
        <authorList>
            <person name="Hansen C.M."/>
            <person name="Hueffer K."/>
            <person name="Choi S.C."/>
        </authorList>
    </citation>
    <scope>NUCLEOTIDE SEQUENCE [LARGE SCALE GENOMIC DNA]</scope>
    <source>
        <strain evidence="12 13">KH1503</strain>
    </source>
</reference>
<dbReference type="GO" id="GO:0006811">
    <property type="term" value="P:monoatomic ion transport"/>
    <property type="evidence" value="ECO:0007669"/>
    <property type="project" value="UniProtKB-KW"/>
</dbReference>
<dbReference type="Pfam" id="PF03865">
    <property type="entry name" value="ShlB"/>
    <property type="match status" value="1"/>
</dbReference>
<keyword evidence="5" id="KW-0406">Ion transport</keyword>
<evidence type="ECO:0000256" key="6">
    <source>
        <dbReference type="ARBA" id="ARBA00023136"/>
    </source>
</evidence>
<evidence type="ECO:0000259" key="10">
    <source>
        <dbReference type="Pfam" id="PF08479"/>
    </source>
</evidence>
<keyword evidence="3" id="KW-1134">Transmembrane beta strand</keyword>
<dbReference type="GO" id="GO:0046819">
    <property type="term" value="P:protein secretion by the type V secretion system"/>
    <property type="evidence" value="ECO:0007669"/>
    <property type="project" value="TreeGrafter"/>
</dbReference>
<evidence type="ECO:0000259" key="11">
    <source>
        <dbReference type="Pfam" id="PF17287"/>
    </source>
</evidence>
<feature type="coiled-coil region" evidence="8">
    <location>
        <begin position="22"/>
        <end position="49"/>
    </location>
</feature>
<dbReference type="InterPro" id="IPR005565">
    <property type="entry name" value="Hemolysn_activator_HlyB_C"/>
</dbReference>
<evidence type="ECO:0000256" key="4">
    <source>
        <dbReference type="ARBA" id="ARBA00022692"/>
    </source>
</evidence>
<gene>
    <name evidence="12" type="ORF">PL75_10155</name>
</gene>
<dbReference type="Proteomes" id="UP000036027">
    <property type="component" value="Unassembled WGS sequence"/>
</dbReference>
<evidence type="ECO:0000313" key="13">
    <source>
        <dbReference type="Proteomes" id="UP000036027"/>
    </source>
</evidence>
<dbReference type="Gene3D" id="3.10.20.310">
    <property type="entry name" value="membrane protein fhac"/>
    <property type="match status" value="1"/>
</dbReference>
<proteinExistence type="inferred from homology"/>
<dbReference type="InterPro" id="IPR035251">
    <property type="entry name" value="ShlB_POTRA"/>
</dbReference>
<feature type="domain" description="Haemolysin activator HlyB C-terminal" evidence="9">
    <location>
        <begin position="218"/>
        <end position="539"/>
    </location>
</feature>
<evidence type="ECO:0000256" key="7">
    <source>
        <dbReference type="ARBA" id="ARBA00023237"/>
    </source>
</evidence>
<evidence type="ECO:0000256" key="8">
    <source>
        <dbReference type="SAM" id="Coils"/>
    </source>
</evidence>
<comment type="similarity">
    <text evidence="2">Belongs to the TPS (TC 1.B.20) family.</text>
</comment>
<keyword evidence="13" id="KW-1185">Reference proteome</keyword>
<dbReference type="Gene3D" id="2.40.160.50">
    <property type="entry name" value="membrane protein fhac: a member of the omp85/tpsb transporter family"/>
    <property type="match status" value="1"/>
</dbReference>
<dbReference type="GO" id="GO:0008320">
    <property type="term" value="F:protein transmembrane transporter activity"/>
    <property type="evidence" value="ECO:0007669"/>
    <property type="project" value="TreeGrafter"/>
</dbReference>
<feature type="domain" description="ShlB POTRA" evidence="11">
    <location>
        <begin position="151"/>
        <end position="211"/>
    </location>
</feature>
<dbReference type="GO" id="GO:0009279">
    <property type="term" value="C:cell outer membrane"/>
    <property type="evidence" value="ECO:0007669"/>
    <property type="project" value="UniProtKB-SubCell"/>
</dbReference>
<sequence length="578" mass="63949">MLPFALLATAAMPALADERQAGLIQQEQAQQEQQRLRQLEQQMQSAPDVRLDRTAEAVSSLLLPQNESPCFTVHDISLVGDSANKFQFALNKAIKQSGFKPGMCLGAQGINHIMTLAQNAVIERGYTTTRILAAPQDLNSGKLVLTVMVGKIGRIRFDESHAAAIHVGRITAFQNEFPSASDGLLNLRDLEQGLENLKRVPTAEADIQIVPSEKPDVSDVVVKWQQRTVPYRLTLGLDNSGSKATGRYQGNATFSADNPFGLSDLFYASYNHDLGTRSAATDSDGHTVKGGTNGYAFHYSVPFGKWLWSWNHSYYRYHQAVAGDSEVYDYNGKSWNSDVGVSRLLYRDARRKTHAAFKLWQRETHSFINDAEIEVQRRRTAGWSAHLSHKEYIGQATLNLGLGYKRGTGRNDSLSAPEEAFGEGTSRMKILTADAGVNVPFKIGRQNFALDSNLHAQWHKTPLTPQDKLAIGSRYTVRGFDGETTLSAESGWYWRNDLSWQYRPNHQLYAGLDTGRVSGPSAEYLLGKSLSGAALGVRGQSKAGGTLSYDLFAAKPLHKPDRFQTAKTTFGFNLNYSF</sequence>
<evidence type="ECO:0000313" key="12">
    <source>
        <dbReference type="EMBL" id="KLT72090.1"/>
    </source>
</evidence>
<dbReference type="STRING" id="1470200.PL75_10155"/>
<dbReference type="GO" id="GO:0098046">
    <property type="term" value="C:type V protein secretion system complex"/>
    <property type="evidence" value="ECO:0007669"/>
    <property type="project" value="TreeGrafter"/>
</dbReference>
<dbReference type="PATRIC" id="fig|1470200.3.peg.1309"/>
<comment type="caution">
    <text evidence="12">The sequence shown here is derived from an EMBL/GenBank/DDBJ whole genome shotgun (WGS) entry which is preliminary data.</text>
</comment>
<keyword evidence="5" id="KW-0813">Transport</keyword>
<dbReference type="Pfam" id="PF08479">
    <property type="entry name" value="POTRA_2"/>
    <property type="match status" value="1"/>
</dbReference>
<evidence type="ECO:0000256" key="5">
    <source>
        <dbReference type="ARBA" id="ARBA00023065"/>
    </source>
</evidence>
<dbReference type="PANTHER" id="PTHR34597">
    <property type="entry name" value="SLR1661 PROTEIN"/>
    <property type="match status" value="1"/>
</dbReference>
<evidence type="ECO:0000256" key="2">
    <source>
        <dbReference type="ARBA" id="ARBA00009055"/>
    </source>
</evidence>
<evidence type="ECO:0000259" key="9">
    <source>
        <dbReference type="Pfam" id="PF03865"/>
    </source>
</evidence>
<protein>
    <submittedName>
        <fullName evidence="12">Hemin transporter</fullName>
    </submittedName>
</protein>
<dbReference type="AlphaFoldDB" id="A0A0J0YPM2"/>
<keyword evidence="8" id="KW-0175">Coiled coil</keyword>